<dbReference type="EMBL" id="JADBGQ010000212">
    <property type="protein sequence ID" value="KAG5373588.1"/>
    <property type="molecule type" value="Genomic_DNA"/>
</dbReference>
<comment type="caution">
    <text evidence="1">The sequence shown here is derived from an EMBL/GenBank/DDBJ whole genome shotgun (WGS) entry which is preliminary data.</text>
</comment>
<reference evidence="1 2" key="1">
    <citation type="submission" date="2021-03" db="EMBL/GenBank/DDBJ databases">
        <authorList>
            <person name="King G.J."/>
            <person name="Bancroft I."/>
            <person name="Baten A."/>
            <person name="Bloomfield J."/>
            <person name="Borpatragohain P."/>
            <person name="He Z."/>
            <person name="Irish N."/>
            <person name="Irwin J."/>
            <person name="Liu K."/>
            <person name="Mauleon R.P."/>
            <person name="Moore J."/>
            <person name="Morris R."/>
            <person name="Ostergaard L."/>
            <person name="Wang B."/>
            <person name="Wells R."/>
        </authorList>
    </citation>
    <scope>NUCLEOTIDE SEQUENCE [LARGE SCALE GENOMIC DNA]</scope>
    <source>
        <strain evidence="1">R-o-18</strain>
        <tissue evidence="1">Leaf</tissue>
    </source>
</reference>
<evidence type="ECO:0000313" key="2">
    <source>
        <dbReference type="Proteomes" id="UP000823674"/>
    </source>
</evidence>
<protein>
    <submittedName>
        <fullName evidence="1">Uncharacterized protein</fullName>
    </submittedName>
</protein>
<organism evidence="1 2">
    <name type="scientific">Brassica rapa subsp. trilocularis</name>
    <dbReference type="NCBI Taxonomy" id="1813537"/>
    <lineage>
        <taxon>Eukaryota</taxon>
        <taxon>Viridiplantae</taxon>
        <taxon>Streptophyta</taxon>
        <taxon>Embryophyta</taxon>
        <taxon>Tracheophyta</taxon>
        <taxon>Spermatophyta</taxon>
        <taxon>Magnoliopsida</taxon>
        <taxon>eudicotyledons</taxon>
        <taxon>Gunneridae</taxon>
        <taxon>Pentapetalae</taxon>
        <taxon>rosids</taxon>
        <taxon>malvids</taxon>
        <taxon>Brassicales</taxon>
        <taxon>Brassicaceae</taxon>
        <taxon>Brassiceae</taxon>
        <taxon>Brassica</taxon>
    </lineage>
</organism>
<proteinExistence type="predicted"/>
<keyword evidence="2" id="KW-1185">Reference proteome</keyword>
<sequence>MARGCSEQPWRVRRKALHQCGFNERYHCLSLTKDVPGQFRASLRWLRSLLRGGDPNHFSKMAVKSVERGRLQTGSMKR</sequence>
<evidence type="ECO:0000313" key="1">
    <source>
        <dbReference type="EMBL" id="KAG5373588.1"/>
    </source>
</evidence>
<accession>A0ABQ7KKV8</accession>
<name>A0ABQ7KKV8_BRACM</name>
<gene>
    <name evidence="1" type="primary">SC370g500020.1_BraROA</name>
    <name evidence="1" type="ORF">IGI04_043095</name>
</gene>
<dbReference type="Proteomes" id="UP000823674">
    <property type="component" value="Unassembled WGS sequence"/>
</dbReference>